<dbReference type="InterPro" id="IPR025315">
    <property type="entry name" value="DUF4220"/>
</dbReference>
<reference evidence="5" key="1">
    <citation type="journal article" date="2019" name="Gigascience">
        <title>De novo genome assembly of the endangered Acer yangbiense, a plant species with extremely small populations endemic to Yunnan Province, China.</title>
        <authorList>
            <person name="Yang J."/>
            <person name="Wariss H.M."/>
            <person name="Tao L."/>
            <person name="Zhang R."/>
            <person name="Yun Q."/>
            <person name="Hollingsworth P."/>
            <person name="Dao Z."/>
            <person name="Luo G."/>
            <person name="Guo H."/>
            <person name="Ma Y."/>
            <person name="Sun W."/>
        </authorList>
    </citation>
    <scope>NUCLEOTIDE SEQUENCE [LARGE SCALE GENOMIC DNA]</scope>
    <source>
        <strain evidence="5">cv. br00</strain>
    </source>
</reference>
<protein>
    <recommendedName>
        <fullName evidence="3">DUF4220 domain-containing protein</fullName>
    </recommendedName>
</protein>
<keyword evidence="2" id="KW-0812">Transmembrane</keyword>
<accession>A0A5N5NC23</accession>
<dbReference type="PANTHER" id="PTHR31325">
    <property type="entry name" value="OS01G0798800 PROTEIN-RELATED"/>
    <property type="match status" value="1"/>
</dbReference>
<organism evidence="4 5">
    <name type="scientific">Salix brachista</name>
    <dbReference type="NCBI Taxonomy" id="2182728"/>
    <lineage>
        <taxon>Eukaryota</taxon>
        <taxon>Viridiplantae</taxon>
        <taxon>Streptophyta</taxon>
        <taxon>Embryophyta</taxon>
        <taxon>Tracheophyta</taxon>
        <taxon>Spermatophyta</taxon>
        <taxon>Magnoliopsida</taxon>
        <taxon>eudicotyledons</taxon>
        <taxon>Gunneridae</taxon>
        <taxon>Pentapetalae</taxon>
        <taxon>rosids</taxon>
        <taxon>fabids</taxon>
        <taxon>Malpighiales</taxon>
        <taxon>Salicaceae</taxon>
        <taxon>Saliceae</taxon>
        <taxon>Salix</taxon>
    </lineage>
</organism>
<gene>
    <name evidence="4" type="ORF">DKX38_004237</name>
</gene>
<dbReference type="InterPro" id="IPR007658">
    <property type="entry name" value="DUF594"/>
</dbReference>
<keyword evidence="5" id="KW-1185">Reference proteome</keyword>
<evidence type="ECO:0000256" key="2">
    <source>
        <dbReference type="SAM" id="Phobius"/>
    </source>
</evidence>
<dbReference type="EMBL" id="VDCV01000003">
    <property type="protein sequence ID" value="KAB5564183.1"/>
    <property type="molecule type" value="Genomic_DNA"/>
</dbReference>
<proteinExistence type="predicted"/>
<evidence type="ECO:0000256" key="1">
    <source>
        <dbReference type="SAM" id="MobiDB-lite"/>
    </source>
</evidence>
<dbReference type="AlphaFoldDB" id="A0A5N5NC23"/>
<feature type="transmembrane region" description="Helical" evidence="2">
    <location>
        <begin position="116"/>
        <end position="138"/>
    </location>
</feature>
<feature type="transmembrane region" description="Helical" evidence="2">
    <location>
        <begin position="90"/>
        <end position="110"/>
    </location>
</feature>
<dbReference type="Pfam" id="PF13968">
    <property type="entry name" value="DUF4220"/>
    <property type="match status" value="1"/>
</dbReference>
<comment type="caution">
    <text evidence="4">The sequence shown here is derived from an EMBL/GenBank/DDBJ whole genome shotgun (WGS) entry which is preliminary data.</text>
</comment>
<dbReference type="Pfam" id="PF04578">
    <property type="entry name" value="DUF594"/>
    <property type="match status" value="1"/>
</dbReference>
<feature type="domain" description="DUF4220" evidence="3">
    <location>
        <begin position="124"/>
        <end position="393"/>
    </location>
</feature>
<evidence type="ECO:0000313" key="4">
    <source>
        <dbReference type="EMBL" id="KAB5564183.1"/>
    </source>
</evidence>
<feature type="compositionally biased region" description="Basic and acidic residues" evidence="1">
    <location>
        <begin position="10"/>
        <end position="52"/>
    </location>
</feature>
<dbReference type="Proteomes" id="UP000326939">
    <property type="component" value="Chromosome 3"/>
</dbReference>
<feature type="transmembrane region" description="Helical" evidence="2">
    <location>
        <begin position="159"/>
        <end position="181"/>
    </location>
</feature>
<evidence type="ECO:0000313" key="5">
    <source>
        <dbReference type="Proteomes" id="UP000326939"/>
    </source>
</evidence>
<keyword evidence="2" id="KW-1133">Transmembrane helix</keyword>
<sequence>MCRSEKMRRKGEDERRRRVQRREREKMGAEKRKGETGRDEGPRGEECRDDREREKMRGVQIGIFWVNFLRRETGNQSPFRTAFQKHLQNAIFETPFGCINGVFLILFASWRKRTSHKLVILLIWLGYLLADAVASFAIGHISTRQRTADSKYEDNNELLAFWAPFLLVHLGGPDTITAFALEDNELWLRHMLTFVTQAFATLYVLILNLSIDEVWIPTVLLFIVGAIKYFERTYSLYRASMDQFRDSMLEDPDPGPNYAKLMEEYDSKIEAKIPTDIIIVEEPDKQMQARARDIQPRELKDDLEVVQKAYYYFNIFKGLIVDLIFSFKDRNDSRNFFLRINAGDALKVIEVELNFMYEVLYTKAIVVHSKRGYVIRLFSFTLVLVALALFRFMAIFSDWAVADLKKSEKQPDSCWKSCTAFFSAWKVPLFKVKRAIFKLMGSRRWSKSVKGYNLMRYCVNRPKSWIGFSKEKVLVLLGLKDFVDGIFHVSNKKFTDELWKVIFDELQKKSVIADDPEDAKTICSARATDLLYHDNSDQKHDVVAKERSKLLSDYMTYLLIMQPTMMAAVAGIGKIRFRDTCAEAERFLKRRDLGPNKEQKACENIFGVNIRVAPVDVKGDRSKSVLFDASKLAKLLQGQEKKWELLSKVWVELLSYAAGHCRAYAHAQQVSKGGELITFVWLLMAHLGLADQFQINKGHARAKLIVGK</sequence>
<feature type="transmembrane region" description="Helical" evidence="2">
    <location>
        <begin position="373"/>
        <end position="396"/>
    </location>
</feature>
<feature type="region of interest" description="Disordered" evidence="1">
    <location>
        <begin position="1"/>
        <end position="52"/>
    </location>
</feature>
<keyword evidence="2" id="KW-0472">Membrane</keyword>
<evidence type="ECO:0000259" key="3">
    <source>
        <dbReference type="Pfam" id="PF13968"/>
    </source>
</evidence>
<name>A0A5N5NC23_9ROSI</name>